<evidence type="ECO:0000313" key="3">
    <source>
        <dbReference type="Proteomes" id="UP000054144"/>
    </source>
</evidence>
<feature type="compositionally biased region" description="Low complexity" evidence="1">
    <location>
        <begin position="306"/>
        <end position="322"/>
    </location>
</feature>
<protein>
    <submittedName>
        <fullName evidence="2">Uncharacterized protein</fullName>
    </submittedName>
</protein>
<feature type="region of interest" description="Disordered" evidence="1">
    <location>
        <begin position="278"/>
        <end position="470"/>
    </location>
</feature>
<dbReference type="Proteomes" id="UP000054144">
    <property type="component" value="Unassembled WGS sequence"/>
</dbReference>
<feature type="compositionally biased region" description="Low complexity" evidence="1">
    <location>
        <begin position="287"/>
        <end position="298"/>
    </location>
</feature>
<name>A0A0D7A5U7_9AGAR</name>
<feature type="compositionally biased region" description="Polar residues" evidence="1">
    <location>
        <begin position="430"/>
        <end position="441"/>
    </location>
</feature>
<dbReference type="EMBL" id="KN882034">
    <property type="protein sequence ID" value="KIY46367.1"/>
    <property type="molecule type" value="Genomic_DNA"/>
</dbReference>
<feature type="compositionally biased region" description="Basic residues" evidence="1">
    <location>
        <begin position="446"/>
        <end position="458"/>
    </location>
</feature>
<proteinExistence type="predicted"/>
<dbReference type="AlphaFoldDB" id="A0A0D7A5U7"/>
<evidence type="ECO:0000256" key="1">
    <source>
        <dbReference type="SAM" id="MobiDB-lite"/>
    </source>
</evidence>
<reference evidence="2 3" key="1">
    <citation type="journal article" date="2015" name="Fungal Genet. Biol.">
        <title>Evolution of novel wood decay mechanisms in Agaricales revealed by the genome sequences of Fistulina hepatica and Cylindrobasidium torrendii.</title>
        <authorList>
            <person name="Floudas D."/>
            <person name="Held B.W."/>
            <person name="Riley R."/>
            <person name="Nagy L.G."/>
            <person name="Koehler G."/>
            <person name="Ransdell A.S."/>
            <person name="Younus H."/>
            <person name="Chow J."/>
            <person name="Chiniquy J."/>
            <person name="Lipzen A."/>
            <person name="Tritt A."/>
            <person name="Sun H."/>
            <person name="Haridas S."/>
            <person name="LaButti K."/>
            <person name="Ohm R.A."/>
            <person name="Kues U."/>
            <person name="Blanchette R.A."/>
            <person name="Grigoriev I.V."/>
            <person name="Minto R.E."/>
            <person name="Hibbett D.S."/>
        </authorList>
    </citation>
    <scope>NUCLEOTIDE SEQUENCE [LARGE SCALE GENOMIC DNA]</scope>
    <source>
        <strain evidence="2 3">ATCC 64428</strain>
    </source>
</reference>
<organism evidence="2 3">
    <name type="scientific">Fistulina hepatica ATCC 64428</name>
    <dbReference type="NCBI Taxonomy" id="1128425"/>
    <lineage>
        <taxon>Eukaryota</taxon>
        <taxon>Fungi</taxon>
        <taxon>Dikarya</taxon>
        <taxon>Basidiomycota</taxon>
        <taxon>Agaricomycotina</taxon>
        <taxon>Agaricomycetes</taxon>
        <taxon>Agaricomycetidae</taxon>
        <taxon>Agaricales</taxon>
        <taxon>Fistulinaceae</taxon>
        <taxon>Fistulina</taxon>
    </lineage>
</organism>
<gene>
    <name evidence="2" type="ORF">FISHEDRAFT_75705</name>
</gene>
<accession>A0A0D7A5U7</accession>
<feature type="compositionally biased region" description="Pro residues" evidence="1">
    <location>
        <begin position="339"/>
        <end position="397"/>
    </location>
</feature>
<evidence type="ECO:0000313" key="2">
    <source>
        <dbReference type="EMBL" id="KIY46367.1"/>
    </source>
</evidence>
<keyword evidence="3" id="KW-1185">Reference proteome</keyword>
<feature type="compositionally biased region" description="Basic and acidic residues" evidence="1">
    <location>
        <begin position="459"/>
        <end position="470"/>
    </location>
</feature>
<sequence length="470" mass="50763">MGRGVVDQAGKRRFIHENRPAIEKRRQALKAADPAKYDVPGGAGGAFQAAAAQLWVVLLELSEEQREFDARERDDPDVDQSRLRNIDDFKMDMLVVLNNYSHPTAFGLTGGELAMLYAWRDSHGRLKTGLINAHSITNTDIVACKIKGGLDEVAQENKETKKTEVMPFTATHKIDMLVNDDGLPLFCGNVVIDNVQTLQGKLVDYFAAVWDNDDPLRDEVPWAHVAERPSSFYIKLLRCGQDLVVGAQFTARSRLIALRRCLATGTVLCRKFVLSSVNEGSDEGEDSTSSPMPSAEPTTPTPPTVAPTTPRSTLTPVLRSTPTPAPRSTPTPMSRSTPAPAPLPAPVPVTPPPSTAPVTLPPATMPLTPPPAMSPPATLPPATLPPAMPPPATPPPINDTSDHSSDFQARPIAGSRGRGRRGRGRGRGECNNTSDGHSPSGTVVKAGHRKSTRVHKRRYHDDRTVVESLA</sequence>